<dbReference type="InterPro" id="IPR039373">
    <property type="entry name" value="Peptidase_M28B"/>
</dbReference>
<keyword evidence="4" id="KW-0031">Aminopeptidase</keyword>
<evidence type="ECO:0000256" key="11">
    <source>
        <dbReference type="ARBA" id="ARBA00023157"/>
    </source>
</evidence>
<dbReference type="Proteomes" id="UP000318571">
    <property type="component" value="Chromosome 5"/>
</dbReference>
<evidence type="ECO:0000259" key="19">
    <source>
        <dbReference type="Pfam" id="PF04389"/>
    </source>
</evidence>
<sequence>MGVVFVDRKIVGIGVLVGVTIFVVGILIGYFSTSSGNGSTAYEHKQGIDPEFLEEALASVESEKLRDYLEFLTREPHIAELRRDQELVQWTQDSWEQAGLDRVEQIGYDVLLTWPNQTKPNKIYLLDGQNRVQFTSRHQEDELHDGDDHPEFVHAFNAYSATGEVTGKPVYVNYGRVKDFQDLETLNVSVKGRICVMRYGKIFRGNKVQHCEQRGGIGAILFSDPEEVAPFGTDPENVYPNTFFLPGSGIQRGSAFIGDGDPLSMGYPSVPNAYRIRVEDADLLPKILIQPIGYDDAKVILEKMGGKPPPEEWKGKIEGVDYRLGGEMLPAFADWNIKMNVNNYNDTVSSINVIGYLKGRVEPDRYVFVSNHRDAWGYGAMDPSSGTAQVMEMVRILGKLHQGGWSPRRTIVFCSWGSEEYGILGSYEWVMDKVSKIMARSVAVINVDVGVSGPIARHKSSPILRELVYEAVKQSSDPTMTDNEGTSSRSYYDFWKLWYNQDKTDPNQPDEEPEIGLIGSGSDHAAFAFFAGVPAVDIRYRDDPKKYKGVGTYPMYHTGFETFYLVDKIVDPGFKIYKTSTETMLSLTLSMSESQIIPYALERYPEAMQTTMKSFQDSNVSHLLEHNGASLTFLVQAIDEFETAVKDFVTRLRELDTSNELQTRQINDQMMQLERVFIMPRGLPGRPDARHAIFAPAKFNSYGGSAFPGISDLIHEIEKLQGKALAQRWEQIKRHVSDLMILVRNAADFLKPLDDI</sequence>
<dbReference type="Gene3D" id="1.20.930.40">
    <property type="entry name" value="Transferrin receptor-like, dimerisation domain"/>
    <property type="match status" value="1"/>
</dbReference>
<keyword evidence="7" id="KW-0378">Hydrolase</keyword>
<evidence type="ECO:0000256" key="8">
    <source>
        <dbReference type="ARBA" id="ARBA00022833"/>
    </source>
</evidence>
<feature type="domain" description="Transferrin receptor-like dimerisation" evidence="18">
    <location>
        <begin position="630"/>
        <end position="751"/>
    </location>
</feature>
<evidence type="ECO:0000256" key="9">
    <source>
        <dbReference type="ARBA" id="ARBA00022837"/>
    </source>
</evidence>
<feature type="domain" description="PA" evidence="17">
    <location>
        <begin position="165"/>
        <end position="254"/>
    </location>
</feature>
<dbReference type="InterPro" id="IPR007365">
    <property type="entry name" value="TFR-like_dimer_dom"/>
</dbReference>
<gene>
    <name evidence="20" type="ORF">TCAL_09217</name>
</gene>
<dbReference type="InterPro" id="IPR003137">
    <property type="entry name" value="PA_domain"/>
</dbReference>
<dbReference type="GO" id="GO:0006508">
    <property type="term" value="P:proteolysis"/>
    <property type="evidence" value="ECO:0007669"/>
    <property type="project" value="UniProtKB-KW"/>
</dbReference>
<keyword evidence="16" id="KW-0472">Membrane</keyword>
<dbReference type="FunFam" id="3.50.30.30:FF:000045">
    <property type="entry name" value="Predicted protein"/>
    <property type="match status" value="1"/>
</dbReference>
<evidence type="ECO:0000256" key="7">
    <source>
        <dbReference type="ARBA" id="ARBA00022801"/>
    </source>
</evidence>
<keyword evidence="6" id="KW-0479">Metal-binding</keyword>
<keyword evidence="5" id="KW-0645">Protease</keyword>
<name>A0A553PGC0_TIGCA</name>
<dbReference type="SUPFAM" id="SSF53187">
    <property type="entry name" value="Zn-dependent exopeptidases"/>
    <property type="match status" value="1"/>
</dbReference>
<keyword evidence="16" id="KW-1133">Transmembrane helix</keyword>
<dbReference type="Pfam" id="PF04389">
    <property type="entry name" value="Peptidase_M28"/>
    <property type="match status" value="1"/>
</dbReference>
<keyword evidence="9" id="KW-0106">Calcium</keyword>
<dbReference type="GO" id="GO:0008237">
    <property type="term" value="F:metallopeptidase activity"/>
    <property type="evidence" value="ECO:0007669"/>
    <property type="project" value="UniProtKB-KW"/>
</dbReference>
<comment type="subcellular location">
    <subcellularLocation>
        <location evidence="2">Apical cell membrane</location>
    </subcellularLocation>
</comment>
<organism evidence="20 21">
    <name type="scientific">Tigriopus californicus</name>
    <name type="common">Marine copepod</name>
    <dbReference type="NCBI Taxonomy" id="6832"/>
    <lineage>
        <taxon>Eukaryota</taxon>
        <taxon>Metazoa</taxon>
        <taxon>Ecdysozoa</taxon>
        <taxon>Arthropoda</taxon>
        <taxon>Crustacea</taxon>
        <taxon>Multicrustacea</taxon>
        <taxon>Hexanauplia</taxon>
        <taxon>Copepoda</taxon>
        <taxon>Harpacticoida</taxon>
        <taxon>Harpacticidae</taxon>
        <taxon>Tigriopus</taxon>
    </lineage>
</organism>
<dbReference type="OMA" id="HMAGTPG"/>
<comment type="cofactor">
    <cofactor evidence="1">
        <name>Zn(2+)</name>
        <dbReference type="ChEBI" id="CHEBI:29105"/>
    </cofactor>
</comment>
<evidence type="ECO:0000256" key="10">
    <source>
        <dbReference type="ARBA" id="ARBA00023049"/>
    </source>
</evidence>
<evidence type="ECO:0000256" key="15">
    <source>
        <dbReference type="ARBA" id="ARBA00081462"/>
    </source>
</evidence>
<reference evidence="20 21" key="1">
    <citation type="journal article" date="2018" name="Nat. Ecol. Evol.">
        <title>Genomic signatures of mitonuclear coevolution across populations of Tigriopus californicus.</title>
        <authorList>
            <person name="Barreto F.S."/>
            <person name="Watson E.T."/>
            <person name="Lima T.G."/>
            <person name="Willett C.S."/>
            <person name="Edmands S."/>
            <person name="Li W."/>
            <person name="Burton R.S."/>
        </authorList>
    </citation>
    <scope>NUCLEOTIDE SEQUENCE [LARGE SCALE GENOMIC DNA]</scope>
    <source>
        <strain evidence="20 21">San Diego</strain>
    </source>
</reference>
<dbReference type="Gene3D" id="3.50.30.30">
    <property type="match status" value="1"/>
</dbReference>
<dbReference type="CDD" id="cd02121">
    <property type="entry name" value="PA_GCPII_like"/>
    <property type="match status" value="1"/>
</dbReference>
<dbReference type="GO" id="GO:0046872">
    <property type="term" value="F:metal ion binding"/>
    <property type="evidence" value="ECO:0007669"/>
    <property type="project" value="UniProtKB-KW"/>
</dbReference>
<comment type="caution">
    <text evidence="20">The sequence shown here is derived from an EMBL/GenBank/DDBJ whole genome shotgun (WGS) entry which is preliminary data.</text>
</comment>
<keyword evidence="21" id="KW-1185">Reference proteome</keyword>
<dbReference type="AlphaFoldDB" id="A0A553PGC0"/>
<evidence type="ECO:0000313" key="20">
    <source>
        <dbReference type="EMBL" id="TRY76729.1"/>
    </source>
</evidence>
<keyword evidence="12" id="KW-0325">Glycoprotein</keyword>
<dbReference type="STRING" id="6832.A0A553PGC0"/>
<keyword evidence="10" id="KW-0482">Metalloprotease</keyword>
<evidence type="ECO:0000256" key="14">
    <source>
        <dbReference type="ARBA" id="ARBA00068168"/>
    </source>
</evidence>
<dbReference type="Pfam" id="PF02225">
    <property type="entry name" value="PA"/>
    <property type="match status" value="1"/>
</dbReference>
<dbReference type="GO" id="GO:0004180">
    <property type="term" value="F:carboxypeptidase activity"/>
    <property type="evidence" value="ECO:0007669"/>
    <property type="project" value="TreeGrafter"/>
</dbReference>
<evidence type="ECO:0000256" key="2">
    <source>
        <dbReference type="ARBA" id="ARBA00004221"/>
    </source>
</evidence>
<accession>A0A553PGC0</accession>
<dbReference type="Pfam" id="PF04253">
    <property type="entry name" value="TFR_dimer"/>
    <property type="match status" value="1"/>
</dbReference>
<dbReference type="PANTHER" id="PTHR10404:SF77">
    <property type="entry name" value="GLUTAMATE CARBOXYPEPTIDASE 2 HOMOLOG"/>
    <property type="match status" value="1"/>
</dbReference>
<evidence type="ECO:0000256" key="4">
    <source>
        <dbReference type="ARBA" id="ARBA00022438"/>
    </source>
</evidence>
<evidence type="ECO:0000256" key="6">
    <source>
        <dbReference type="ARBA" id="ARBA00022723"/>
    </source>
</evidence>
<dbReference type="GO" id="GO:0016324">
    <property type="term" value="C:apical plasma membrane"/>
    <property type="evidence" value="ECO:0007669"/>
    <property type="project" value="UniProtKB-SubCell"/>
</dbReference>
<dbReference type="PANTHER" id="PTHR10404">
    <property type="entry name" value="N-ACETYLATED-ALPHA-LINKED ACIDIC DIPEPTIDASE"/>
    <property type="match status" value="1"/>
</dbReference>
<dbReference type="SUPFAM" id="SSF47672">
    <property type="entry name" value="Transferrin receptor-like dimerisation domain"/>
    <property type="match status" value="1"/>
</dbReference>
<dbReference type="OrthoDB" id="5841748at2759"/>
<proteinExistence type="inferred from homology"/>
<dbReference type="InterPro" id="IPR007484">
    <property type="entry name" value="Peptidase_M28"/>
</dbReference>
<evidence type="ECO:0000259" key="17">
    <source>
        <dbReference type="Pfam" id="PF02225"/>
    </source>
</evidence>
<dbReference type="FunFam" id="1.20.930.40:FF:000001">
    <property type="entry name" value="N-acetylated-alpha-linked acidic dipeptidase 2"/>
    <property type="match status" value="1"/>
</dbReference>
<dbReference type="FunFam" id="3.40.630.10:FF:000101">
    <property type="entry name" value="N-acetylated alpha-linked acidic dipeptidase like 1"/>
    <property type="match status" value="1"/>
</dbReference>
<protein>
    <recommendedName>
        <fullName evidence="14">Aminopeptidase NAALADL1</fullName>
    </recommendedName>
    <alternativeName>
        <fullName evidence="15">N-acetylated-alpha-linked acidic dipeptidase-like protein</fullName>
    </alternativeName>
</protein>
<evidence type="ECO:0000256" key="13">
    <source>
        <dbReference type="ARBA" id="ARBA00059290"/>
    </source>
</evidence>
<dbReference type="InterPro" id="IPR046450">
    <property type="entry name" value="PA_dom_sf"/>
</dbReference>
<evidence type="ECO:0000256" key="16">
    <source>
        <dbReference type="SAM" id="Phobius"/>
    </source>
</evidence>
<evidence type="ECO:0000256" key="12">
    <source>
        <dbReference type="ARBA" id="ARBA00023180"/>
    </source>
</evidence>
<keyword evidence="11" id="KW-1015">Disulfide bond</keyword>
<evidence type="ECO:0000256" key="3">
    <source>
        <dbReference type="ARBA" id="ARBA00005634"/>
    </source>
</evidence>
<dbReference type="SUPFAM" id="SSF52025">
    <property type="entry name" value="PA domain"/>
    <property type="match status" value="1"/>
</dbReference>
<dbReference type="InterPro" id="IPR036757">
    <property type="entry name" value="TFR-like_dimer_dom_sf"/>
</dbReference>
<evidence type="ECO:0000313" key="21">
    <source>
        <dbReference type="Proteomes" id="UP000318571"/>
    </source>
</evidence>
<comment type="function">
    <text evidence="13">Aminopeptidase with broad substrate specificity. Has lower activity with substrates that have Asp or Glu in the P2' position, or Pro in the P3' position. Lacks activity with substrates that have both Pro in the P3' position and Asp or Glu in the P2' position. Lacks carboxypeptidase activity. Lacks dipeptidyl-peptidase IV type activity.</text>
</comment>
<comment type="similarity">
    <text evidence="3">Belongs to the peptidase M28 family. M28B subfamily.</text>
</comment>
<keyword evidence="8" id="KW-0862">Zinc</keyword>
<dbReference type="EMBL" id="VCGU01000004">
    <property type="protein sequence ID" value="TRY76729.1"/>
    <property type="molecule type" value="Genomic_DNA"/>
</dbReference>
<feature type="transmembrane region" description="Helical" evidence="16">
    <location>
        <begin position="12"/>
        <end position="31"/>
    </location>
</feature>
<feature type="domain" description="Peptidase M28" evidence="19">
    <location>
        <begin position="352"/>
        <end position="562"/>
    </location>
</feature>
<dbReference type="GO" id="GO:0004177">
    <property type="term" value="F:aminopeptidase activity"/>
    <property type="evidence" value="ECO:0007669"/>
    <property type="project" value="UniProtKB-KW"/>
</dbReference>
<evidence type="ECO:0000259" key="18">
    <source>
        <dbReference type="Pfam" id="PF04253"/>
    </source>
</evidence>
<dbReference type="Gene3D" id="3.40.630.10">
    <property type="entry name" value="Zn peptidases"/>
    <property type="match status" value="1"/>
</dbReference>
<evidence type="ECO:0000256" key="5">
    <source>
        <dbReference type="ARBA" id="ARBA00022670"/>
    </source>
</evidence>
<evidence type="ECO:0000256" key="1">
    <source>
        <dbReference type="ARBA" id="ARBA00001947"/>
    </source>
</evidence>
<keyword evidence="16" id="KW-0812">Transmembrane</keyword>